<dbReference type="SUPFAM" id="SSF53850">
    <property type="entry name" value="Periplasmic binding protein-like II"/>
    <property type="match status" value="1"/>
</dbReference>
<dbReference type="InterPro" id="IPR005119">
    <property type="entry name" value="LysR_subst-bd"/>
</dbReference>
<organism evidence="6 7">
    <name type="scientific">Clostridium collagenovorans DSM 3089</name>
    <dbReference type="NCBI Taxonomy" id="1121306"/>
    <lineage>
        <taxon>Bacteria</taxon>
        <taxon>Bacillati</taxon>
        <taxon>Bacillota</taxon>
        <taxon>Clostridia</taxon>
        <taxon>Eubacteriales</taxon>
        <taxon>Clostridiaceae</taxon>
        <taxon>Clostridium</taxon>
    </lineage>
</organism>
<evidence type="ECO:0000313" key="6">
    <source>
        <dbReference type="EMBL" id="SHI08769.1"/>
    </source>
</evidence>
<dbReference type="Proteomes" id="UP000184526">
    <property type="component" value="Unassembled WGS sequence"/>
</dbReference>
<dbReference type="Pfam" id="PF00126">
    <property type="entry name" value="HTH_1"/>
    <property type="match status" value="1"/>
</dbReference>
<dbReference type="CDD" id="cd08420">
    <property type="entry name" value="PBP2_CysL_like"/>
    <property type="match status" value="1"/>
</dbReference>
<dbReference type="FunFam" id="1.10.10.10:FF:000001">
    <property type="entry name" value="LysR family transcriptional regulator"/>
    <property type="match status" value="1"/>
</dbReference>
<dbReference type="Pfam" id="PF03466">
    <property type="entry name" value="LysR_substrate"/>
    <property type="match status" value="1"/>
</dbReference>
<feature type="domain" description="HTH lysR-type" evidence="5">
    <location>
        <begin position="1"/>
        <end position="58"/>
    </location>
</feature>
<dbReference type="PANTHER" id="PTHR30126:SF39">
    <property type="entry name" value="HTH-TYPE TRANSCRIPTIONAL REGULATOR CYSL"/>
    <property type="match status" value="1"/>
</dbReference>
<gene>
    <name evidence="6" type="ORF">SAMN02745196_02768</name>
</gene>
<dbReference type="InterPro" id="IPR000847">
    <property type="entry name" value="LysR_HTH_N"/>
</dbReference>
<dbReference type="AlphaFoldDB" id="A0A1M5YA24"/>
<evidence type="ECO:0000259" key="5">
    <source>
        <dbReference type="PROSITE" id="PS50931"/>
    </source>
</evidence>
<dbReference type="Gene3D" id="1.10.10.10">
    <property type="entry name" value="Winged helix-like DNA-binding domain superfamily/Winged helix DNA-binding domain"/>
    <property type="match status" value="1"/>
</dbReference>
<reference evidence="6 7" key="1">
    <citation type="submission" date="2016-11" db="EMBL/GenBank/DDBJ databases">
        <authorList>
            <person name="Jaros S."/>
            <person name="Januszkiewicz K."/>
            <person name="Wedrychowicz H."/>
        </authorList>
    </citation>
    <scope>NUCLEOTIDE SEQUENCE [LARGE SCALE GENOMIC DNA]</scope>
    <source>
        <strain evidence="6 7">DSM 3089</strain>
    </source>
</reference>
<dbReference type="SUPFAM" id="SSF46785">
    <property type="entry name" value="Winged helix' DNA-binding domain"/>
    <property type="match status" value="1"/>
</dbReference>
<keyword evidence="4" id="KW-0804">Transcription</keyword>
<dbReference type="PANTHER" id="PTHR30126">
    <property type="entry name" value="HTH-TYPE TRANSCRIPTIONAL REGULATOR"/>
    <property type="match status" value="1"/>
</dbReference>
<evidence type="ECO:0000313" key="7">
    <source>
        <dbReference type="Proteomes" id="UP000184526"/>
    </source>
</evidence>
<keyword evidence="3 6" id="KW-0238">DNA-binding</keyword>
<dbReference type="GO" id="GO:0000976">
    <property type="term" value="F:transcription cis-regulatory region binding"/>
    <property type="evidence" value="ECO:0007669"/>
    <property type="project" value="TreeGrafter"/>
</dbReference>
<dbReference type="EMBL" id="FQXP01000012">
    <property type="protein sequence ID" value="SHI08769.1"/>
    <property type="molecule type" value="Genomic_DNA"/>
</dbReference>
<dbReference type="PROSITE" id="PS50931">
    <property type="entry name" value="HTH_LYSR"/>
    <property type="match status" value="1"/>
</dbReference>
<dbReference type="OrthoDB" id="9785745at2"/>
<dbReference type="InterPro" id="IPR036390">
    <property type="entry name" value="WH_DNA-bd_sf"/>
</dbReference>
<keyword evidence="7" id="KW-1185">Reference proteome</keyword>
<evidence type="ECO:0000256" key="3">
    <source>
        <dbReference type="ARBA" id="ARBA00023125"/>
    </source>
</evidence>
<dbReference type="RefSeq" id="WP_072832590.1">
    <property type="nucleotide sequence ID" value="NZ_FQXP01000012.1"/>
</dbReference>
<sequence length="293" mass="33778">MNERKLNIFYNVATKLNMTEVARELYISQPAISQCIHELEEELGVKLFDRISKKLYLTHEGEVFLNYSRRILNLYEDALKTMKDSVELRAGKLVVGASTTIGIYILPELLGKFKKIYKDIDVSIIIENTENIEDLVLKNRIDFAFIEGIIEDSEILQENFWDDELVIIYSKDHRFNGIDYIDKEEIAKEKMIMRESGSGTRSVVESIFDKNDIKYNLQFGLGNTEAIKRAVEADLGISCISKKCIENEVSSGKLSYSRIRDVSMARDLKLICHKDKCLNKIMNLFIEFSKNSN</sequence>
<accession>A0A1M5YA24</accession>
<proteinExistence type="inferred from homology"/>
<evidence type="ECO:0000256" key="4">
    <source>
        <dbReference type="ARBA" id="ARBA00023163"/>
    </source>
</evidence>
<protein>
    <submittedName>
        <fullName evidence="6">DNA-binding transcriptional regulator, LysR family</fullName>
    </submittedName>
</protein>
<dbReference type="PRINTS" id="PR00039">
    <property type="entry name" value="HTHLYSR"/>
</dbReference>
<evidence type="ECO:0000256" key="1">
    <source>
        <dbReference type="ARBA" id="ARBA00009437"/>
    </source>
</evidence>
<keyword evidence="2" id="KW-0805">Transcription regulation</keyword>
<dbReference type="Gene3D" id="3.40.190.290">
    <property type="match status" value="1"/>
</dbReference>
<name>A0A1M5YA24_9CLOT</name>
<comment type="similarity">
    <text evidence="1">Belongs to the LysR transcriptional regulatory family.</text>
</comment>
<dbReference type="GO" id="GO:0003700">
    <property type="term" value="F:DNA-binding transcription factor activity"/>
    <property type="evidence" value="ECO:0007669"/>
    <property type="project" value="InterPro"/>
</dbReference>
<evidence type="ECO:0000256" key="2">
    <source>
        <dbReference type="ARBA" id="ARBA00023015"/>
    </source>
</evidence>
<dbReference type="InterPro" id="IPR036388">
    <property type="entry name" value="WH-like_DNA-bd_sf"/>
</dbReference>
<dbReference type="STRING" id="1121306.SAMN02745196_02768"/>